<reference evidence="1" key="1">
    <citation type="submission" date="2021-06" db="EMBL/GenBank/DDBJ databases">
        <authorList>
            <person name="Kallberg Y."/>
            <person name="Tangrot J."/>
            <person name="Rosling A."/>
        </authorList>
    </citation>
    <scope>NUCLEOTIDE SEQUENCE</scope>
    <source>
        <strain evidence="1">MA453B</strain>
    </source>
</reference>
<dbReference type="Proteomes" id="UP000789405">
    <property type="component" value="Unassembled WGS sequence"/>
</dbReference>
<proteinExistence type="predicted"/>
<feature type="non-terminal residue" evidence="1">
    <location>
        <position position="51"/>
    </location>
</feature>
<dbReference type="AlphaFoldDB" id="A0A9N9GU38"/>
<sequence length="51" mass="5905">RSESKATLALNFPFWRSESSNYFTSPLDIDLTLFLDLDFENLHCPLVKPKS</sequence>
<accession>A0A9N9GU38</accession>
<organism evidence="1 2">
    <name type="scientific">Dentiscutata erythropus</name>
    <dbReference type="NCBI Taxonomy" id="1348616"/>
    <lineage>
        <taxon>Eukaryota</taxon>
        <taxon>Fungi</taxon>
        <taxon>Fungi incertae sedis</taxon>
        <taxon>Mucoromycota</taxon>
        <taxon>Glomeromycotina</taxon>
        <taxon>Glomeromycetes</taxon>
        <taxon>Diversisporales</taxon>
        <taxon>Gigasporaceae</taxon>
        <taxon>Dentiscutata</taxon>
    </lineage>
</organism>
<protein>
    <submittedName>
        <fullName evidence="1">24556_t:CDS:1</fullName>
    </submittedName>
</protein>
<evidence type="ECO:0000313" key="2">
    <source>
        <dbReference type="Proteomes" id="UP000789405"/>
    </source>
</evidence>
<gene>
    <name evidence="1" type="ORF">DERYTH_LOCUS8919</name>
</gene>
<dbReference type="EMBL" id="CAJVPY010004729">
    <property type="protein sequence ID" value="CAG8626529.1"/>
    <property type="molecule type" value="Genomic_DNA"/>
</dbReference>
<evidence type="ECO:0000313" key="1">
    <source>
        <dbReference type="EMBL" id="CAG8626529.1"/>
    </source>
</evidence>
<keyword evidence="2" id="KW-1185">Reference proteome</keyword>
<comment type="caution">
    <text evidence="1">The sequence shown here is derived from an EMBL/GenBank/DDBJ whole genome shotgun (WGS) entry which is preliminary data.</text>
</comment>
<name>A0A9N9GU38_9GLOM</name>